<feature type="domain" description="PucR C-terminal helix-turn-helix" evidence="3">
    <location>
        <begin position="471"/>
        <end position="528"/>
    </location>
</feature>
<accession>A0A410GEN6</accession>
<sequence>MWLTVEDVLSIDVMRGADVIAGHDGLGRNIKSVTVLDAPDASLWLQGHELALTSTFPLLKRRNGLNMLVEELVARNVAGLGLKLHRYMTTLPDAMIARANELAFPIFRVPDHIAWIEIISPIFARVLDTDAQHLIRSEEIRSQFTKQLFSGAGLESLMALLYSMLGRPVLLTSPADAHTVWLPEVAAKVDDVMQILRCPDTAAEHVASCPGVMRKRSADFNVVYIRLDQGADPHAYIAALETGEPIDPPLLHCLVHAREAISMSLLQRRANISITREKHNEFVHTLVDPQLSEGARQAHIARGKEKGIPLHDRYFAAVIKFHNLDEHVFRAVASLFHAKMDDDHLLVSSLDSTRFLLLVPETEQSDLHLDGGAGCIERYIAEVAKFQAAPDWNAGISQATGVIHLDRAYEQAEYALGHSLKSGEKCRVKLHDETGLYRLLSHPAMQNDIRRFIDEWLQPLLQYDRKRRSRLVATLRVFLDNNGNYRETARLMHVHHNTVRYRISQIYTLTRRDILNPRLRLQYQLALVLHDMNRERAPERE</sequence>
<dbReference type="Pfam" id="PF13556">
    <property type="entry name" value="HTH_30"/>
    <property type="match status" value="1"/>
</dbReference>
<dbReference type="OrthoDB" id="8026818at2"/>
<name>A0A410GEN6_9BURK</name>
<gene>
    <name evidence="5" type="ORF">CKA81_13605</name>
</gene>
<dbReference type="InterPro" id="IPR041522">
    <property type="entry name" value="CdaR_GGDEF"/>
</dbReference>
<organism evidence="5 6">
    <name type="scientific">Pollutimonas thiosulfatoxidans</name>
    <dbReference type="NCBI Taxonomy" id="2028345"/>
    <lineage>
        <taxon>Bacteria</taxon>
        <taxon>Pseudomonadati</taxon>
        <taxon>Pseudomonadota</taxon>
        <taxon>Betaproteobacteria</taxon>
        <taxon>Burkholderiales</taxon>
        <taxon>Alcaligenaceae</taxon>
        <taxon>Pollutimonas</taxon>
    </lineage>
</organism>
<evidence type="ECO:0000259" key="4">
    <source>
        <dbReference type="Pfam" id="PF17853"/>
    </source>
</evidence>
<protein>
    <recommendedName>
        <fullName evidence="7">PucR family transcriptional regulator</fullName>
    </recommendedName>
</protein>
<evidence type="ECO:0000259" key="2">
    <source>
        <dbReference type="Pfam" id="PF07905"/>
    </source>
</evidence>
<dbReference type="PANTHER" id="PTHR33744:SF1">
    <property type="entry name" value="DNA-BINDING TRANSCRIPTIONAL ACTIVATOR ADER"/>
    <property type="match status" value="1"/>
</dbReference>
<evidence type="ECO:0000256" key="1">
    <source>
        <dbReference type="ARBA" id="ARBA00006754"/>
    </source>
</evidence>
<dbReference type="InterPro" id="IPR042070">
    <property type="entry name" value="PucR_C-HTH_sf"/>
</dbReference>
<dbReference type="AlphaFoldDB" id="A0A410GEN6"/>
<dbReference type="Pfam" id="PF17853">
    <property type="entry name" value="GGDEF_2"/>
    <property type="match status" value="1"/>
</dbReference>
<dbReference type="InterPro" id="IPR012914">
    <property type="entry name" value="PucR_dom"/>
</dbReference>
<dbReference type="Gene3D" id="1.10.10.2840">
    <property type="entry name" value="PucR C-terminal helix-turn-helix domain"/>
    <property type="match status" value="1"/>
</dbReference>
<proteinExistence type="inferred from homology"/>
<evidence type="ECO:0008006" key="7">
    <source>
        <dbReference type="Google" id="ProtNLM"/>
    </source>
</evidence>
<dbReference type="Pfam" id="PF07905">
    <property type="entry name" value="PucR"/>
    <property type="match status" value="1"/>
</dbReference>
<dbReference type="InterPro" id="IPR051448">
    <property type="entry name" value="CdaR-like_regulators"/>
</dbReference>
<evidence type="ECO:0000313" key="5">
    <source>
        <dbReference type="EMBL" id="QAA94766.1"/>
    </source>
</evidence>
<evidence type="ECO:0000313" key="6">
    <source>
        <dbReference type="Proteomes" id="UP000283474"/>
    </source>
</evidence>
<dbReference type="InterPro" id="IPR025736">
    <property type="entry name" value="PucR_C-HTH_dom"/>
</dbReference>
<feature type="domain" description="CdaR GGDEF-like" evidence="4">
    <location>
        <begin position="298"/>
        <end position="416"/>
    </location>
</feature>
<feature type="domain" description="Purine catabolism PurC-like" evidence="2">
    <location>
        <begin position="7"/>
        <end position="125"/>
    </location>
</feature>
<dbReference type="Proteomes" id="UP000283474">
    <property type="component" value="Chromosome"/>
</dbReference>
<reference evidence="5 6" key="1">
    <citation type="submission" date="2017-08" db="EMBL/GenBank/DDBJ databases">
        <authorList>
            <person name="Park S.-J."/>
            <person name="Kim H."/>
        </authorList>
    </citation>
    <scope>NUCLEOTIDE SEQUENCE [LARGE SCALE GENOMIC DNA]</scope>
    <source>
        <strain evidence="6">ye3</strain>
    </source>
</reference>
<evidence type="ECO:0000259" key="3">
    <source>
        <dbReference type="Pfam" id="PF13556"/>
    </source>
</evidence>
<dbReference type="EMBL" id="CP022987">
    <property type="protein sequence ID" value="QAA94766.1"/>
    <property type="molecule type" value="Genomic_DNA"/>
</dbReference>
<comment type="similarity">
    <text evidence="1">Belongs to the CdaR family.</text>
</comment>
<dbReference type="KEGG" id="pus:CKA81_13605"/>
<dbReference type="PANTHER" id="PTHR33744">
    <property type="entry name" value="CARBOHYDRATE DIACID REGULATOR"/>
    <property type="match status" value="1"/>
</dbReference>
<dbReference type="RefSeq" id="WP_128355761.1">
    <property type="nucleotide sequence ID" value="NZ_CP022987.1"/>
</dbReference>
<keyword evidence="6" id="KW-1185">Reference proteome</keyword>